<keyword evidence="3" id="KW-1185">Reference proteome</keyword>
<dbReference type="InterPro" id="IPR012908">
    <property type="entry name" value="PGAP1-ab_dom-like"/>
</dbReference>
<accession>A0ABZ2RGM1</accession>
<keyword evidence="2" id="KW-0378">Hydrolase</keyword>
<dbReference type="PANTHER" id="PTHR37946">
    <property type="entry name" value="SLL1969 PROTEIN"/>
    <property type="match status" value="1"/>
</dbReference>
<dbReference type="SUPFAM" id="SSF53474">
    <property type="entry name" value="alpha/beta-Hydrolases"/>
    <property type="match status" value="1"/>
</dbReference>
<organism evidence="2 3">
    <name type="scientific">Ectopseudomonas mendocina</name>
    <name type="common">Pseudomonas mendocina</name>
    <dbReference type="NCBI Taxonomy" id="300"/>
    <lineage>
        <taxon>Bacteria</taxon>
        <taxon>Pseudomonadati</taxon>
        <taxon>Pseudomonadota</taxon>
        <taxon>Gammaproteobacteria</taxon>
        <taxon>Pseudomonadales</taxon>
        <taxon>Pseudomonadaceae</taxon>
        <taxon>Ectopseudomonas</taxon>
    </lineage>
</organism>
<gene>
    <name evidence="2" type="ORF">WG219_19400</name>
</gene>
<evidence type="ECO:0000313" key="2">
    <source>
        <dbReference type="EMBL" id="WXL25437.1"/>
    </source>
</evidence>
<reference evidence="2 3" key="1">
    <citation type="submission" date="2024-03" db="EMBL/GenBank/DDBJ databases">
        <title>Complete genome of BD2.</title>
        <authorList>
            <person name="Cao G."/>
        </authorList>
    </citation>
    <scope>NUCLEOTIDE SEQUENCE [LARGE SCALE GENOMIC DNA]</scope>
    <source>
        <strain evidence="2 3">BD2</strain>
    </source>
</reference>
<evidence type="ECO:0000259" key="1">
    <source>
        <dbReference type="Pfam" id="PF07819"/>
    </source>
</evidence>
<evidence type="ECO:0000313" key="3">
    <source>
        <dbReference type="Proteomes" id="UP001476583"/>
    </source>
</evidence>
<dbReference type="InterPro" id="IPR029058">
    <property type="entry name" value="AB_hydrolase_fold"/>
</dbReference>
<name>A0ABZ2RGM1_ECTME</name>
<dbReference type="GO" id="GO:0016787">
    <property type="term" value="F:hydrolase activity"/>
    <property type="evidence" value="ECO:0007669"/>
    <property type="project" value="UniProtKB-KW"/>
</dbReference>
<dbReference type="PROSITE" id="PS51257">
    <property type="entry name" value="PROKAR_LIPOPROTEIN"/>
    <property type="match status" value="1"/>
</dbReference>
<proteinExistence type="predicted"/>
<dbReference type="Gene3D" id="3.40.50.1820">
    <property type="entry name" value="alpha/beta hydrolase"/>
    <property type="match status" value="1"/>
</dbReference>
<dbReference type="EMBL" id="CP148074">
    <property type="protein sequence ID" value="WXL25437.1"/>
    <property type="molecule type" value="Genomic_DNA"/>
</dbReference>
<protein>
    <submittedName>
        <fullName evidence="2">Alpha/beta hydrolase</fullName>
    </submittedName>
</protein>
<sequence length="424" mass="48085">MNLKHLLLYATLLISSGCSLVKLDREMQQAHQHLVLVSGQLQNSVDHRSALVALLDADNKLIAYRIASPDEVFYFITPPGAYQLLAFDDRNNNFVIDTDEPRQWITEAKRTPLTVQPSDAERRQLGHLNELNLPAEALGAAPQLDLSLEEVYQEHPRFQRNYLQTVSLDDQRFDALNTRKGTWEPVSFINELGYGLYLLAPWDEQKEPVIMVHGINSSPKDWAWLADKLDRARFQPVLFHYPGGLPLDNNAYMLSMAIRDLQLRHKPKRLHVIAHSMGGLVARRALQQLSDEYNQSLCLFVTLSTPWAGHPMAAAGVHDVPLDIPLWRDLSPGSPFLQRLFSQRLPEHIRQWQLISYGGNRQLLPQPNDGAVPLASELYPPAQDEADRLYLLDDSHAGILQSERSALLIKRAFESLPRKGCKPD</sequence>
<dbReference type="PANTHER" id="PTHR37946:SF1">
    <property type="entry name" value="SLL1969 PROTEIN"/>
    <property type="match status" value="1"/>
</dbReference>
<dbReference type="Pfam" id="PF07819">
    <property type="entry name" value="PGAP1"/>
    <property type="match status" value="1"/>
</dbReference>
<feature type="domain" description="GPI inositol-deacylase PGAP1-like alpha/beta" evidence="1">
    <location>
        <begin position="247"/>
        <end position="313"/>
    </location>
</feature>
<dbReference type="Proteomes" id="UP001476583">
    <property type="component" value="Chromosome"/>
</dbReference>